<feature type="compositionally biased region" description="Basic and acidic residues" evidence="1">
    <location>
        <begin position="202"/>
        <end position="213"/>
    </location>
</feature>
<feature type="compositionally biased region" description="Polar residues" evidence="1">
    <location>
        <begin position="528"/>
        <end position="538"/>
    </location>
</feature>
<evidence type="ECO:0000259" key="2">
    <source>
        <dbReference type="PROSITE" id="PS50172"/>
    </source>
</evidence>
<proteinExistence type="predicted"/>
<feature type="region of interest" description="Disordered" evidence="1">
    <location>
        <begin position="161"/>
        <end position="268"/>
    </location>
</feature>
<dbReference type="Gene3D" id="3.40.50.10190">
    <property type="entry name" value="BRCT domain"/>
    <property type="match status" value="1"/>
</dbReference>
<feature type="compositionally biased region" description="Polar residues" evidence="1">
    <location>
        <begin position="408"/>
        <end position="418"/>
    </location>
</feature>
<feature type="compositionally biased region" description="Polar residues" evidence="1">
    <location>
        <begin position="331"/>
        <end position="341"/>
    </location>
</feature>
<comment type="caution">
    <text evidence="3">The sequence shown here is derived from an EMBL/GenBank/DDBJ whole genome shotgun (WGS) entry which is preliminary data.</text>
</comment>
<dbReference type="Proteomes" id="UP000304947">
    <property type="component" value="Unassembled WGS sequence"/>
</dbReference>
<feature type="compositionally biased region" description="Basic residues" evidence="1">
    <location>
        <begin position="434"/>
        <end position="448"/>
    </location>
</feature>
<gene>
    <name evidence="3" type="ORF">D6C83_06669</name>
</gene>
<feature type="region of interest" description="Disordered" evidence="1">
    <location>
        <begin position="751"/>
        <end position="772"/>
    </location>
</feature>
<dbReference type="EMBL" id="QZBU01002527">
    <property type="protein sequence ID" value="TIA35863.1"/>
    <property type="molecule type" value="Genomic_DNA"/>
</dbReference>
<dbReference type="InterPro" id="IPR001357">
    <property type="entry name" value="BRCT_dom"/>
</dbReference>
<feature type="compositionally biased region" description="Acidic residues" evidence="1">
    <location>
        <begin position="184"/>
        <end position="196"/>
    </location>
</feature>
<sequence>MSSWNLHILDSDGKHIGSHHQAITSLTRHSVFIKGKTQQPSTWRFTDYHDETQAKSDWVVLFGKSTAVPRHSRLYHASPFTSANSVTEFEGGGIKLSTDIPDTFIKSALPAHPLVSRIRLPCTIDKTNHFAILRHDDCLEFDNLAASVKIDFESNTTNLDVQVESSGPGAATHRIKRERVKEEVDSDEDEETDDESVQPPADVRRGTSAEESQHLFSTSRENLSPTPRPTTRESQIVQDTPNQRRFRSQHESAIPESLPMDQLQPEQPEPAFAPTAVESTFAALPDIHTAELPNTSPSDMLAFQLPKEPTPSPFDQASFTVEEVGTLLTNLNEDNPASQAPMTIASPKRATKSILVSRQLHEDSSTEDPVEATDSPDSPDLQDAPASVDSAIIEPEHSPSPVDIINGEISNDHATTGSDGDLAATVEPSPVLPKTKHRTPVAAVKKRKVTDSGGPAASAKRAKFTEDETSTTSTTPLSIASRRSSGKTKGLQTPSGSRGSSRRKSVDDEVPPGSISRRVSNRHRSVESESATSGSPTLTGREYTGPSPVIIYSNTKVYERAMLMKFMKSHGATRTEDIKSANFLCVGGGELLKTPKLLHSLTLGKTIVTDDWVSQSVTAGRLLDTDEFLPEELKATKHMDRTGIFTDQVIYVSPTQRIAYKKGWDDVMAIVRQAGGTDPQTGPLAKLDNMDRITLYIGADKDDDVVAELQEMGETVYKKDILGASIVAGELQLDESLELPTVELTVKEELKTTKATPKSAKKAGRKKKAQTK</sequence>
<organism evidence="3 4">
    <name type="scientific">Aureobasidium pullulans</name>
    <name type="common">Black yeast</name>
    <name type="synonym">Pullularia pullulans</name>
    <dbReference type="NCBI Taxonomy" id="5580"/>
    <lineage>
        <taxon>Eukaryota</taxon>
        <taxon>Fungi</taxon>
        <taxon>Dikarya</taxon>
        <taxon>Ascomycota</taxon>
        <taxon>Pezizomycotina</taxon>
        <taxon>Dothideomycetes</taxon>
        <taxon>Dothideomycetidae</taxon>
        <taxon>Dothideales</taxon>
        <taxon>Saccotheciaceae</taxon>
        <taxon>Aureobasidium</taxon>
    </lineage>
</organism>
<reference evidence="3 4" key="1">
    <citation type="submission" date="2018-10" db="EMBL/GenBank/DDBJ databases">
        <title>Fifty Aureobasidium pullulans genomes reveal a recombining polyextremotolerant generalist.</title>
        <authorList>
            <person name="Gostincar C."/>
            <person name="Turk M."/>
            <person name="Zajc J."/>
            <person name="Gunde-Cimerman N."/>
        </authorList>
    </citation>
    <scope>NUCLEOTIDE SEQUENCE [LARGE SCALE GENOMIC DNA]</scope>
    <source>
        <strain evidence="3 4">EXF-3380</strain>
    </source>
</reference>
<name>A0A4T0BNA5_AURPU</name>
<dbReference type="SUPFAM" id="SSF52113">
    <property type="entry name" value="BRCT domain"/>
    <property type="match status" value="1"/>
</dbReference>
<feature type="domain" description="BRCT" evidence="2">
    <location>
        <begin position="547"/>
        <end position="630"/>
    </location>
</feature>
<dbReference type="AlphaFoldDB" id="A0A4T0BNA5"/>
<dbReference type="PROSITE" id="PS50172">
    <property type="entry name" value="BRCT"/>
    <property type="match status" value="1"/>
</dbReference>
<protein>
    <recommendedName>
        <fullName evidence="2">BRCT domain-containing protein</fullName>
    </recommendedName>
</protein>
<evidence type="ECO:0000313" key="3">
    <source>
        <dbReference type="EMBL" id="TIA35863.1"/>
    </source>
</evidence>
<feature type="compositionally biased region" description="Polar residues" evidence="1">
    <location>
        <begin position="232"/>
        <end position="243"/>
    </location>
</feature>
<dbReference type="InterPro" id="IPR036420">
    <property type="entry name" value="BRCT_dom_sf"/>
</dbReference>
<accession>A0A4T0BNA5</accession>
<feature type="region of interest" description="Disordered" evidence="1">
    <location>
        <begin position="331"/>
        <end position="545"/>
    </location>
</feature>
<feature type="compositionally biased region" description="Basic residues" evidence="1">
    <location>
        <begin position="759"/>
        <end position="772"/>
    </location>
</feature>
<evidence type="ECO:0000256" key="1">
    <source>
        <dbReference type="SAM" id="MobiDB-lite"/>
    </source>
</evidence>
<evidence type="ECO:0000313" key="4">
    <source>
        <dbReference type="Proteomes" id="UP000304947"/>
    </source>
</evidence>
<feature type="compositionally biased region" description="Polar residues" evidence="1">
    <location>
        <begin position="214"/>
        <end position="225"/>
    </location>
</feature>